<evidence type="ECO:0000256" key="1">
    <source>
        <dbReference type="SAM" id="MobiDB-lite"/>
    </source>
</evidence>
<reference evidence="2 3" key="1">
    <citation type="submission" date="2017-10" db="EMBL/GenBank/DDBJ databases">
        <authorList>
            <consortium name="Urmite Genomes"/>
        </authorList>
    </citation>
    <scope>NUCLEOTIDE SEQUENCE [LARGE SCALE GENOMIC DNA]</scope>
    <source>
        <strain evidence="2 3">FB-527</strain>
    </source>
</reference>
<proteinExistence type="predicted"/>
<dbReference type="EMBL" id="OCTY01000002">
    <property type="protein sequence ID" value="SOJ56150.1"/>
    <property type="molecule type" value="Genomic_DNA"/>
</dbReference>
<sequence>MKAFFRQTLVKAIHINRIHTPRRGPPLRHHRRISAQSPAGMQRPGRRTMHAAGPRVQAKRAPPVILHTLHRDLHINRRALIQRQRGMQNQLINHRTLGILASLQQQLDVTRPRKHSSVINPMTSQPTMRGSRQPPRQHNLVLISQIRHRTQQRMIRLLQPRSTDIHSPRPRQPEGTVLEGVGGQLHGAGIGIQACPGWAVAMTVQPRHSGS</sequence>
<protein>
    <submittedName>
        <fullName evidence="2">Uncharacterized protein</fullName>
    </submittedName>
</protein>
<feature type="region of interest" description="Disordered" evidence="1">
    <location>
        <begin position="35"/>
        <end position="58"/>
    </location>
</feature>
<feature type="region of interest" description="Disordered" evidence="1">
    <location>
        <begin position="111"/>
        <end position="135"/>
    </location>
</feature>
<dbReference type="Proteomes" id="UP000554965">
    <property type="component" value="Unassembled WGS sequence"/>
</dbReference>
<dbReference type="AlphaFoldDB" id="A0A7Z7INZ3"/>
<keyword evidence="3" id="KW-1185">Reference proteome</keyword>
<organism evidence="2 3">
    <name type="scientific">Mycobacterium simulans</name>
    <dbReference type="NCBI Taxonomy" id="627089"/>
    <lineage>
        <taxon>Bacteria</taxon>
        <taxon>Bacillati</taxon>
        <taxon>Actinomycetota</taxon>
        <taxon>Actinomycetes</taxon>
        <taxon>Mycobacteriales</taxon>
        <taxon>Mycobacteriaceae</taxon>
        <taxon>Mycobacterium</taxon>
    </lineage>
</organism>
<evidence type="ECO:0000313" key="2">
    <source>
        <dbReference type="EMBL" id="SOJ56150.1"/>
    </source>
</evidence>
<feature type="compositionally biased region" description="Polar residues" evidence="1">
    <location>
        <begin position="117"/>
        <end position="135"/>
    </location>
</feature>
<comment type="caution">
    <text evidence="2">The sequence shown here is derived from an EMBL/GenBank/DDBJ whole genome shotgun (WGS) entry which is preliminary data.</text>
</comment>
<evidence type="ECO:0000313" key="3">
    <source>
        <dbReference type="Proteomes" id="UP000554965"/>
    </source>
</evidence>
<name>A0A7Z7INZ3_9MYCO</name>
<gene>
    <name evidence="2" type="ORF">MSIMFB_03625</name>
</gene>
<accession>A0A7Z7INZ3</accession>